<dbReference type="RefSeq" id="WP_349243810.1">
    <property type="nucleotide sequence ID" value="NZ_JASCXX010000004.1"/>
</dbReference>
<accession>A0AAW6TUU1</accession>
<evidence type="ECO:0000313" key="3">
    <source>
        <dbReference type="Proteomes" id="UP001431776"/>
    </source>
</evidence>
<gene>
    <name evidence="2" type="ORF">QJ522_05065</name>
</gene>
<comment type="caution">
    <text evidence="2">The sequence shown here is derived from an EMBL/GenBank/DDBJ whole genome shotgun (WGS) entry which is preliminary data.</text>
</comment>
<dbReference type="Proteomes" id="UP001431776">
    <property type="component" value="Unassembled WGS sequence"/>
</dbReference>
<dbReference type="AlphaFoldDB" id="A0AAW6TUU1"/>
<feature type="transmembrane region" description="Helical" evidence="1">
    <location>
        <begin position="142"/>
        <end position="171"/>
    </location>
</feature>
<dbReference type="EMBL" id="JASCXX010000004">
    <property type="protein sequence ID" value="MDI6448405.1"/>
    <property type="molecule type" value="Genomic_DNA"/>
</dbReference>
<evidence type="ECO:0000256" key="1">
    <source>
        <dbReference type="SAM" id="Phobius"/>
    </source>
</evidence>
<name>A0AAW6TUU1_9BACT</name>
<organism evidence="2 3">
    <name type="scientific">Anaerobaca lacustris</name>
    <dbReference type="NCBI Taxonomy" id="3044600"/>
    <lineage>
        <taxon>Bacteria</taxon>
        <taxon>Pseudomonadati</taxon>
        <taxon>Planctomycetota</taxon>
        <taxon>Phycisphaerae</taxon>
        <taxon>Sedimentisphaerales</taxon>
        <taxon>Anaerobacaceae</taxon>
        <taxon>Anaerobaca</taxon>
    </lineage>
</organism>
<keyword evidence="3" id="KW-1185">Reference proteome</keyword>
<evidence type="ECO:0000313" key="2">
    <source>
        <dbReference type="EMBL" id="MDI6448405.1"/>
    </source>
</evidence>
<reference evidence="2" key="1">
    <citation type="submission" date="2023-05" db="EMBL/GenBank/DDBJ databases">
        <title>Anaerotaeda fermentans gen. nov., sp. nov., a novel anaerobic planctomycete of the new family within the order Sedimentisphaerales isolated from Taman Peninsula, Russia.</title>
        <authorList>
            <person name="Khomyakova M.A."/>
            <person name="Merkel A.Y."/>
            <person name="Slobodkin A.I."/>
        </authorList>
    </citation>
    <scope>NUCLEOTIDE SEQUENCE</scope>
    <source>
        <strain evidence="2">M17dextr</strain>
    </source>
</reference>
<keyword evidence="1" id="KW-0472">Membrane</keyword>
<keyword evidence="1" id="KW-0812">Transmembrane</keyword>
<feature type="transmembrane region" description="Helical" evidence="1">
    <location>
        <begin position="224"/>
        <end position="245"/>
    </location>
</feature>
<protein>
    <recommendedName>
        <fullName evidence="4">Yip1 domain-containing protein</fullName>
    </recommendedName>
</protein>
<feature type="transmembrane region" description="Helical" evidence="1">
    <location>
        <begin position="78"/>
        <end position="95"/>
    </location>
</feature>
<sequence>MTIEFNCPKCGALIAFDSKHAGRRARCLTCGQKFLIPAESFKKPEKIAPEPEQPPEPVPGFYRAVFVSNVKLFVDPRNATTLVFIAAVVCFRFFLAQACCLNYVADFLIWGWLFGFYLNVIYQTAFDEDTLPEIYLGTSVTFLWCVIAPLLTFGLTLAFVELPFFIALWLFQDSGITLTNFGSSVGPAYLLLQFFFVLGLFAFPAAILTTAVGKDIALLRPDYLLIPVAHAFAPYVTCVVLLAAACFLQTQAAQYTGAGPITTTLHLALNLLVQVVAIFAMRAIGLLYRHYACYFKW</sequence>
<feature type="transmembrane region" description="Helical" evidence="1">
    <location>
        <begin position="265"/>
        <end position="288"/>
    </location>
</feature>
<evidence type="ECO:0008006" key="4">
    <source>
        <dbReference type="Google" id="ProtNLM"/>
    </source>
</evidence>
<proteinExistence type="predicted"/>
<feature type="transmembrane region" description="Helical" evidence="1">
    <location>
        <begin position="101"/>
        <end position="122"/>
    </location>
</feature>
<keyword evidence="1" id="KW-1133">Transmembrane helix</keyword>
<feature type="transmembrane region" description="Helical" evidence="1">
    <location>
        <begin position="191"/>
        <end position="212"/>
    </location>
</feature>
<dbReference type="Gene3D" id="2.20.28.30">
    <property type="entry name" value="RNA polymerase ii, chain L"/>
    <property type="match status" value="1"/>
</dbReference>